<protein>
    <submittedName>
        <fullName evidence="2">Transglutaminase family protein</fullName>
    </submittedName>
</protein>
<gene>
    <name evidence="2" type="ORF">NMP03_08060</name>
</gene>
<keyword evidence="3" id="KW-1185">Reference proteome</keyword>
<name>A0ABY5LEK0_9SPHN</name>
<dbReference type="RefSeq" id="WP_256507957.1">
    <property type="nucleotide sequence ID" value="NZ_CP101740.1"/>
</dbReference>
<feature type="domain" description="Transglutaminase-like" evidence="1">
    <location>
        <begin position="157"/>
        <end position="219"/>
    </location>
</feature>
<dbReference type="InterPro" id="IPR038765">
    <property type="entry name" value="Papain-like_cys_pep_sf"/>
</dbReference>
<dbReference type="Gene3D" id="3.10.620.30">
    <property type="match status" value="1"/>
</dbReference>
<dbReference type="Pfam" id="PF08379">
    <property type="entry name" value="Bact_transglu_N"/>
    <property type="match status" value="1"/>
</dbReference>
<dbReference type="SUPFAM" id="SSF54001">
    <property type="entry name" value="Cysteine proteinases"/>
    <property type="match status" value="1"/>
</dbReference>
<dbReference type="InterPro" id="IPR002931">
    <property type="entry name" value="Transglutaminase-like"/>
</dbReference>
<reference evidence="2" key="1">
    <citation type="submission" date="2022-07" db="EMBL/GenBank/DDBJ databases">
        <title>Sphingomonas sp. nov., a novel bacterium isolated from the north slope of the Mount Everest.</title>
        <authorList>
            <person name="Cui X."/>
            <person name="Liu Y."/>
        </authorList>
    </citation>
    <scope>NUCLEOTIDE SEQUENCE</scope>
    <source>
        <strain evidence="2">S5-59</strain>
    </source>
</reference>
<organism evidence="2 3">
    <name type="scientific">Sphingomonas qomolangmaensis</name>
    <dbReference type="NCBI Taxonomy" id="2918765"/>
    <lineage>
        <taxon>Bacteria</taxon>
        <taxon>Pseudomonadati</taxon>
        <taxon>Pseudomonadota</taxon>
        <taxon>Alphaproteobacteria</taxon>
        <taxon>Sphingomonadales</taxon>
        <taxon>Sphingomonadaceae</taxon>
        <taxon>Sphingomonas</taxon>
    </lineage>
</organism>
<evidence type="ECO:0000259" key="1">
    <source>
        <dbReference type="SMART" id="SM00460"/>
    </source>
</evidence>
<dbReference type="PANTHER" id="PTHR33490:SF6">
    <property type="entry name" value="SLL1049 PROTEIN"/>
    <property type="match status" value="1"/>
</dbReference>
<dbReference type="SMART" id="SM00460">
    <property type="entry name" value="TGc"/>
    <property type="match status" value="1"/>
</dbReference>
<dbReference type="Pfam" id="PF01841">
    <property type="entry name" value="Transglut_core"/>
    <property type="match status" value="1"/>
</dbReference>
<evidence type="ECO:0000313" key="2">
    <source>
        <dbReference type="EMBL" id="UUL84123.1"/>
    </source>
</evidence>
<dbReference type="EMBL" id="CP101740">
    <property type="protein sequence ID" value="UUL84123.1"/>
    <property type="molecule type" value="Genomic_DNA"/>
</dbReference>
<dbReference type="Proteomes" id="UP001058533">
    <property type="component" value="Chromosome"/>
</dbReference>
<evidence type="ECO:0000313" key="3">
    <source>
        <dbReference type="Proteomes" id="UP001058533"/>
    </source>
</evidence>
<proteinExistence type="predicted"/>
<dbReference type="InterPro" id="IPR013589">
    <property type="entry name" value="Bac_transglu_N"/>
</dbReference>
<dbReference type="PANTHER" id="PTHR33490">
    <property type="entry name" value="BLR5614 PROTEIN-RELATED"/>
    <property type="match status" value="1"/>
</dbReference>
<sequence>MRITIDHRTRYAFSEPQLRLVQALRLSPDDTNDQTIVSWRIDVDCDARLREARDGLGNKLTMLYADGPLESIEISVQGEVLTAGADGFVHGTAEPLPPAFYLRETERTRAGEALSAFVLAAVGEGGTAGIDAAVRAMHDRFTMAEDSHDPLRDAEAAFSDDRATGRELAQMLVAGLRSARVPARYVSGYRQAQSERCSPHGWVEAHLPDLGWMGIDPSVGARIDERYVRVAVGLDAGDATPVAGSRLGPGEEELDVALRVAVVGGNA</sequence>
<accession>A0ABY5LEK0</accession>